<dbReference type="InterPro" id="IPR011992">
    <property type="entry name" value="EF-hand-dom_pair"/>
</dbReference>
<evidence type="ECO:0000313" key="5">
    <source>
        <dbReference type="EMBL" id="CAE7444576.1"/>
    </source>
</evidence>
<protein>
    <recommendedName>
        <fullName evidence="4">EF-hand domain-containing protein</fullName>
    </recommendedName>
</protein>
<reference evidence="5" key="1">
    <citation type="submission" date="2021-02" db="EMBL/GenBank/DDBJ databases">
        <authorList>
            <person name="Dougan E. K."/>
            <person name="Rhodes N."/>
            <person name="Thang M."/>
            <person name="Chan C."/>
        </authorList>
    </citation>
    <scope>NUCLEOTIDE SEQUENCE</scope>
</reference>
<gene>
    <name evidence="5" type="ORF">SNAT2548_LOCUS24195</name>
</gene>
<dbReference type="AlphaFoldDB" id="A0A812RKS9"/>
<dbReference type="InterPro" id="IPR051581">
    <property type="entry name" value="Ca-bind"/>
</dbReference>
<proteinExistence type="predicted"/>
<dbReference type="CDD" id="cd00821">
    <property type="entry name" value="PH"/>
    <property type="match status" value="1"/>
</dbReference>
<evidence type="ECO:0000313" key="6">
    <source>
        <dbReference type="Proteomes" id="UP000604046"/>
    </source>
</evidence>
<dbReference type="GO" id="GO:0005509">
    <property type="term" value="F:calcium ion binding"/>
    <property type="evidence" value="ECO:0007669"/>
    <property type="project" value="InterPro"/>
</dbReference>
<sequence>MAADATSGWLLKRCAALGDRWVRHWCVFKYSQEEDVLALDCYADESCRRRLYHICMGKGARVMQMQSKEIPAAFLKFRKQHPHSLIVHAGDGRLCPFYLFDAVNEDSVRVWRSNVTSQMQALELKRRRHQEEQLSSDRSKIIDCIFALLDRRRSGSIWSDDLRRYAETSGFLGTDDEWQHEFEELCEDRGWKEEKQISANQFGKFLSSDTSVSIEELSKILECLEGLYDPPATDSWAKQSVVTNNLKLKTRSDIITALFNCLKSSETGRIGCEELQRYAALSGFDGDDDDWLEEYGDLCEDQGWDKDIGLAHEDFMGMLEDDSMGSDEELKAMLMELRMPRKRGARTLDQMSHLAKKSAAGRVRTEVSQMSREDLVNEAFVSLDVKRTAVLGSREFRRYAELTGYDGGDEGWPLLYSELCQEYGWQSGAGVTREQFAVFIGDESHSPDDELQRLAQSPELVLELRLRQDVALRRFRRHAVFLKPSAAVLVFLLSRGSFRCPGSQADSEAGFEGYAHLTGFYGTDADWDAEFRGMCENLHWSELEGASRSQFRDFIGDEENTSNEELQVLLFNLPKDQARRSLVASRYKGLARRELLEELFAALSEGPELPPSQLRRLAELTGASSLRGESGMTRAQFVRVLEDDGQTSTDMLRQALLTVRGEALISGKPWSRRSFVQTWRRSDVANMDRPSMIEAIFATLDQSKSGVLDSDRIRAYAEQTGFEGTDGDWAEQFAAMCQHFGWVQDEGITQSQFRELVEDDDETDDDELRQALLNLQMQPGTSGRASVVGSSWQRKRSFVQTWRMSDVANMDRPSMIEAIFTTLDKRRSGVLDSEHIRAYAEQTGFEGTAGDWAEQFAAMCQHFGWAQGEGITQSQFRELVEDDDETDDDELRQALLNLQMQPETSSRASVVGSSWQRKSLLHLPSQDFAANMSRPDIISAIFSLLDTAGHAKLFSAQLKQFAISSGFEGDADEWSSQFDAMCAHFGWNVSEGISKAQFVEFVGDEVEHSDDELRRVLVSLAQR</sequence>
<keyword evidence="3" id="KW-0106">Calcium</keyword>
<evidence type="ECO:0000256" key="3">
    <source>
        <dbReference type="ARBA" id="ARBA00022837"/>
    </source>
</evidence>
<dbReference type="PANTHER" id="PTHR34524">
    <property type="entry name" value="CALCYPHOSIN"/>
    <property type="match status" value="1"/>
</dbReference>
<dbReference type="PANTHER" id="PTHR34524:SF6">
    <property type="entry name" value="CALCYPHOSINE LIKE"/>
    <property type="match status" value="1"/>
</dbReference>
<dbReference type="OrthoDB" id="468002at2759"/>
<dbReference type="Proteomes" id="UP000604046">
    <property type="component" value="Unassembled WGS sequence"/>
</dbReference>
<evidence type="ECO:0000256" key="2">
    <source>
        <dbReference type="ARBA" id="ARBA00022737"/>
    </source>
</evidence>
<dbReference type="Gene3D" id="1.10.238.10">
    <property type="entry name" value="EF-hand"/>
    <property type="match status" value="2"/>
</dbReference>
<comment type="caution">
    <text evidence="5">The sequence shown here is derived from an EMBL/GenBank/DDBJ whole genome shotgun (WGS) entry which is preliminary data.</text>
</comment>
<name>A0A812RKS9_9DINO</name>
<dbReference type="EMBL" id="CAJNDS010002349">
    <property type="protein sequence ID" value="CAE7444576.1"/>
    <property type="molecule type" value="Genomic_DNA"/>
</dbReference>
<organism evidence="5 6">
    <name type="scientific">Symbiodinium natans</name>
    <dbReference type="NCBI Taxonomy" id="878477"/>
    <lineage>
        <taxon>Eukaryota</taxon>
        <taxon>Sar</taxon>
        <taxon>Alveolata</taxon>
        <taxon>Dinophyceae</taxon>
        <taxon>Suessiales</taxon>
        <taxon>Symbiodiniaceae</taxon>
        <taxon>Symbiodinium</taxon>
    </lineage>
</organism>
<feature type="domain" description="EF-hand" evidence="4">
    <location>
        <begin position="811"/>
        <end position="846"/>
    </location>
</feature>
<accession>A0A812RKS9</accession>
<dbReference type="PROSITE" id="PS50222">
    <property type="entry name" value="EF_HAND_2"/>
    <property type="match status" value="1"/>
</dbReference>
<keyword evidence="2" id="KW-0677">Repeat</keyword>
<keyword evidence="6" id="KW-1185">Reference proteome</keyword>
<evidence type="ECO:0000259" key="4">
    <source>
        <dbReference type="PROSITE" id="PS50222"/>
    </source>
</evidence>
<keyword evidence="1" id="KW-0479">Metal-binding</keyword>
<dbReference type="SUPFAM" id="SSF47473">
    <property type="entry name" value="EF-hand"/>
    <property type="match status" value="2"/>
</dbReference>
<evidence type="ECO:0000256" key="1">
    <source>
        <dbReference type="ARBA" id="ARBA00022723"/>
    </source>
</evidence>
<dbReference type="InterPro" id="IPR002048">
    <property type="entry name" value="EF_hand_dom"/>
</dbReference>